<dbReference type="GO" id="GO:0005737">
    <property type="term" value="C:cytoplasm"/>
    <property type="evidence" value="ECO:0007669"/>
    <property type="project" value="TreeGrafter"/>
</dbReference>
<proteinExistence type="predicted"/>
<name>A0A433UGW6_ANAVA</name>
<dbReference type="Proteomes" id="UP000276103">
    <property type="component" value="Unassembled WGS sequence"/>
</dbReference>
<evidence type="ECO:0000256" key="1">
    <source>
        <dbReference type="SAM" id="Coils"/>
    </source>
</evidence>
<keyword evidence="1" id="KW-0175">Coiled coil</keyword>
<organism evidence="3 4">
    <name type="scientific">Trichormus variabilis SAG 1403-4b</name>
    <dbReference type="NCBI Taxonomy" id="447716"/>
    <lineage>
        <taxon>Bacteria</taxon>
        <taxon>Bacillati</taxon>
        <taxon>Cyanobacteriota</taxon>
        <taxon>Cyanophyceae</taxon>
        <taxon>Nostocales</taxon>
        <taxon>Nostocaceae</taxon>
        <taxon>Trichormus</taxon>
    </lineage>
</organism>
<dbReference type="EMBL" id="RSCM01000021">
    <property type="protein sequence ID" value="RUS93071.1"/>
    <property type="molecule type" value="Genomic_DNA"/>
</dbReference>
<protein>
    <recommendedName>
        <fullName evidence="2">G domain-containing protein</fullName>
    </recommendedName>
</protein>
<feature type="coiled-coil region" evidence="1">
    <location>
        <begin position="447"/>
        <end position="484"/>
    </location>
</feature>
<dbReference type="OrthoDB" id="434560at2"/>
<evidence type="ECO:0000259" key="2">
    <source>
        <dbReference type="Pfam" id="PF01926"/>
    </source>
</evidence>
<sequence>MNIDLEAIAHHLNQSLSLNDIIGVTAKVSVNHDCLKVVLVSEKTKKTTDRDELLQFTITSLLDFKLTSIQTVKIHRQQINSFDLDWSYKYKYELFSENNSNYSQNNQTKHQIKRQNATSNNQVKRAKIKVSQAEFEEELKKCSKMANSAYDISIRYAKKIEIEIKNLNSNIEAISHEILKIKGSEQFQFATKLKQIQLDIQKLSEDSLEDLVISLNQKRKHLENFTVALFGRTKAGKSTLRETLTRGSGSTIGKGSQRTTRDVTEYSWQGLRLLDTPGIEAYQGDDDTKKANDIIDQSDIVLFLTSDDSVQPGEFQSMAQLQQINKYFAVILNVKHDIANNLEDLEMFLDIPEMVFDKDRLSQHKNHIKNHIQEYLNLHNVDIVPIHAQSGFLSTQAEYQEYSSQLWELSKIEELYSLIAYQIYTNGQDLRLSTFADSLEYFIKSINQKLAAAKSQLSVQLNFLEQKQREIEKIFAEIEKEGDRKIKDKCDSLYDLIENKIGSFVDKYSDMDINGRQREWKKIVNEKNIEETMKSCIEAIFSDLGEKLKEFEQEYEYDLKNIQIDMAMNFSNITKDDTGQLIKWVCVGIGAVGAGLFVAANWWNPGGWVVGAGLVTTLASIGGSFAGDLKKVDDDKNYKKDIAKEKDSLKKQVKQKREITIKAYQDSFSENIIEYETKVVSQMKIYIQGLWEIIQKLDDSCHEIAEINKQMQEDFDKLK</sequence>
<keyword evidence="4" id="KW-1185">Reference proteome</keyword>
<evidence type="ECO:0000313" key="3">
    <source>
        <dbReference type="EMBL" id="RUS93071.1"/>
    </source>
</evidence>
<dbReference type="GO" id="GO:0030488">
    <property type="term" value="P:tRNA methylation"/>
    <property type="evidence" value="ECO:0007669"/>
    <property type="project" value="TreeGrafter"/>
</dbReference>
<evidence type="ECO:0000313" key="4">
    <source>
        <dbReference type="Proteomes" id="UP000276103"/>
    </source>
</evidence>
<dbReference type="GO" id="GO:0002098">
    <property type="term" value="P:tRNA wobble uridine modification"/>
    <property type="evidence" value="ECO:0007669"/>
    <property type="project" value="TreeGrafter"/>
</dbReference>
<reference evidence="3 4" key="1">
    <citation type="journal article" date="2019" name="Genome Biol. Evol.">
        <title>Day and night: Metabolic profiles and evolutionary relationships of six axenic non-marine cyanobacteria.</title>
        <authorList>
            <person name="Will S.E."/>
            <person name="Henke P."/>
            <person name="Boedeker C."/>
            <person name="Huang S."/>
            <person name="Brinkmann H."/>
            <person name="Rohde M."/>
            <person name="Jarek M."/>
            <person name="Friedl T."/>
            <person name="Seufert S."/>
            <person name="Schumacher M."/>
            <person name="Overmann J."/>
            <person name="Neumann-Schaal M."/>
            <person name="Petersen J."/>
        </authorList>
    </citation>
    <scope>NUCLEOTIDE SEQUENCE [LARGE SCALE GENOMIC DNA]</scope>
    <source>
        <strain evidence="3 4">SAG 1403-4b</strain>
    </source>
</reference>
<gene>
    <name evidence="3" type="ORF">DSM107003_46110</name>
</gene>
<dbReference type="SUPFAM" id="SSF52540">
    <property type="entry name" value="P-loop containing nucleoside triphosphate hydrolases"/>
    <property type="match status" value="1"/>
</dbReference>
<comment type="caution">
    <text evidence="3">The sequence shown here is derived from an EMBL/GenBank/DDBJ whole genome shotgun (WGS) entry which is preliminary data.</text>
</comment>
<feature type="domain" description="G" evidence="2">
    <location>
        <begin position="226"/>
        <end position="333"/>
    </location>
</feature>
<dbReference type="PANTHER" id="PTHR42714:SF6">
    <property type="entry name" value="TRANSLATION INITIATION FACTOR IF-2"/>
    <property type="match status" value="1"/>
</dbReference>
<dbReference type="InterPro" id="IPR006073">
    <property type="entry name" value="GTP-bd"/>
</dbReference>
<dbReference type="InterPro" id="IPR027417">
    <property type="entry name" value="P-loop_NTPase"/>
</dbReference>
<dbReference type="GO" id="GO:0005525">
    <property type="term" value="F:GTP binding"/>
    <property type="evidence" value="ECO:0007669"/>
    <property type="project" value="InterPro"/>
</dbReference>
<dbReference type="Gene3D" id="3.40.50.300">
    <property type="entry name" value="P-loop containing nucleotide triphosphate hydrolases"/>
    <property type="match status" value="1"/>
</dbReference>
<dbReference type="RefSeq" id="WP_127056411.1">
    <property type="nucleotide sequence ID" value="NZ_RSCM01000021.1"/>
</dbReference>
<dbReference type="AlphaFoldDB" id="A0A433UGW6"/>
<dbReference type="PANTHER" id="PTHR42714">
    <property type="entry name" value="TRNA MODIFICATION GTPASE GTPBP3"/>
    <property type="match status" value="1"/>
</dbReference>
<accession>A0A433UGW6</accession>
<dbReference type="Pfam" id="PF01926">
    <property type="entry name" value="MMR_HSR1"/>
    <property type="match status" value="1"/>
</dbReference>